<evidence type="ECO:0000313" key="2">
    <source>
        <dbReference type="Proteomes" id="UP001429580"/>
    </source>
</evidence>
<reference evidence="1 2" key="1">
    <citation type="submission" date="2020-03" db="EMBL/GenBank/DDBJ databases">
        <title>Genomic Encyclopedia of Type Strains, Phase IV (KMG-IV): sequencing the most valuable type-strain genomes for metagenomic binning, comparative biology and taxonomic classification.</title>
        <authorList>
            <person name="Goeker M."/>
        </authorList>
    </citation>
    <scope>NUCLEOTIDE SEQUENCE [LARGE SCALE GENOMIC DNA]</scope>
    <source>
        <strain evidence="1 2">DSM 103870</strain>
    </source>
</reference>
<comment type="caution">
    <text evidence="1">The sequence shown here is derived from an EMBL/GenBank/DDBJ whole genome shotgun (WGS) entry which is preliminary data.</text>
</comment>
<dbReference type="Proteomes" id="UP001429580">
    <property type="component" value="Unassembled WGS sequence"/>
</dbReference>
<keyword evidence="2" id="KW-1185">Reference proteome</keyword>
<sequence>MNAKHVKSDPTLIDLDDAPEWTEDQLARAELAVDGKVIREANGTLTRPRGRPRVASPKQQVSVRLDADLLTALKATGPRWQAKMNAELRKAMGLKH</sequence>
<accession>A0ABX0V079</accession>
<dbReference type="Pfam" id="PF14384">
    <property type="entry name" value="BrnA_antitoxin"/>
    <property type="match status" value="1"/>
</dbReference>
<protein>
    <submittedName>
        <fullName evidence="1">Uncharacterized protein (DUF4415 family)</fullName>
    </submittedName>
</protein>
<dbReference type="EMBL" id="JAASQI010000002">
    <property type="protein sequence ID" value="NIJ57235.1"/>
    <property type="molecule type" value="Genomic_DNA"/>
</dbReference>
<gene>
    <name evidence="1" type="ORF">FHS82_001061</name>
</gene>
<evidence type="ECO:0000313" key="1">
    <source>
        <dbReference type="EMBL" id="NIJ57235.1"/>
    </source>
</evidence>
<proteinExistence type="predicted"/>
<organism evidence="1 2">
    <name type="scientific">Pseudochelatococcus lubricantis</name>
    <dbReference type="NCBI Taxonomy" id="1538102"/>
    <lineage>
        <taxon>Bacteria</taxon>
        <taxon>Pseudomonadati</taxon>
        <taxon>Pseudomonadota</taxon>
        <taxon>Alphaproteobacteria</taxon>
        <taxon>Hyphomicrobiales</taxon>
        <taxon>Chelatococcaceae</taxon>
        <taxon>Pseudochelatococcus</taxon>
    </lineage>
</organism>
<name>A0ABX0V079_9HYPH</name>
<dbReference type="InterPro" id="IPR025528">
    <property type="entry name" value="BrnA_antitoxin"/>
</dbReference>